<accession>A0A183GGF7</accession>
<dbReference type="AlphaFoldDB" id="A0A183GGF7"/>
<evidence type="ECO:0000313" key="3">
    <source>
        <dbReference type="Proteomes" id="UP000050761"/>
    </source>
</evidence>
<feature type="compositionally biased region" description="Low complexity" evidence="1">
    <location>
        <begin position="98"/>
        <end position="110"/>
    </location>
</feature>
<protein>
    <submittedName>
        <fullName evidence="4">DUF4758 domain-containing protein</fullName>
    </submittedName>
</protein>
<feature type="region of interest" description="Disordered" evidence="1">
    <location>
        <begin position="128"/>
        <end position="205"/>
    </location>
</feature>
<feature type="compositionally biased region" description="Low complexity" evidence="1">
    <location>
        <begin position="193"/>
        <end position="205"/>
    </location>
</feature>
<dbReference type="OrthoDB" id="5873432at2759"/>
<evidence type="ECO:0000256" key="1">
    <source>
        <dbReference type="SAM" id="MobiDB-lite"/>
    </source>
</evidence>
<keyword evidence="3" id="KW-1185">Reference proteome</keyword>
<proteinExistence type="predicted"/>
<gene>
    <name evidence="2" type="ORF">HPBE_LOCUS21547</name>
</gene>
<evidence type="ECO:0000313" key="4">
    <source>
        <dbReference type="WBParaSite" id="HPBE_0002154801-mRNA-1"/>
    </source>
</evidence>
<accession>A0A3P8CXY7</accession>
<evidence type="ECO:0000313" key="2">
    <source>
        <dbReference type="EMBL" id="VDP26328.1"/>
    </source>
</evidence>
<dbReference type="WBParaSite" id="HPBE_0002154801-mRNA-1">
    <property type="protein sequence ID" value="HPBE_0002154801-mRNA-1"/>
    <property type="gene ID" value="HPBE_0002154801"/>
</dbReference>
<dbReference type="Proteomes" id="UP000050761">
    <property type="component" value="Unassembled WGS sequence"/>
</dbReference>
<feature type="region of interest" description="Disordered" evidence="1">
    <location>
        <begin position="88"/>
        <end position="115"/>
    </location>
</feature>
<reference evidence="2 3" key="1">
    <citation type="submission" date="2018-11" db="EMBL/GenBank/DDBJ databases">
        <authorList>
            <consortium name="Pathogen Informatics"/>
        </authorList>
    </citation>
    <scope>NUCLEOTIDE SEQUENCE [LARGE SCALE GENOMIC DNA]</scope>
</reference>
<organism evidence="3 4">
    <name type="scientific">Heligmosomoides polygyrus</name>
    <name type="common">Parasitic roundworm</name>
    <dbReference type="NCBI Taxonomy" id="6339"/>
    <lineage>
        <taxon>Eukaryota</taxon>
        <taxon>Metazoa</taxon>
        <taxon>Ecdysozoa</taxon>
        <taxon>Nematoda</taxon>
        <taxon>Chromadorea</taxon>
        <taxon>Rhabditida</taxon>
        <taxon>Rhabditina</taxon>
        <taxon>Rhabditomorpha</taxon>
        <taxon>Strongyloidea</taxon>
        <taxon>Heligmosomidae</taxon>
        <taxon>Heligmosomoides</taxon>
    </lineage>
</organism>
<sequence length="358" mass="38637">MLFFGDAVVGNVGDSVTRAATQHDNQLINAIRVEEKAYVVRFCDLAPRNIADIYADVKTTTVRHRHITTTPKPYAKFEKVSKSSAELVPLSPRPSTSAPVTTLPITAAPTTAPPLPTTLRIALPAVVSPDPTTEAPTTPPPPRPIAPDDDFTSGNSVMDAEEATVPTAAPTMGPTSTPQAVKPHKAKTVKLRTTTSAPTTPTTGSPLVVEEQIDDITADEKQNIEEDEGVDIPLTASPTPIEDIIRKIQSASSKSAEKMFKETIANLLKEEKSTDAPTVEKVSDLSRLTFRNEDFPKSNEKKFAIPAKMKVSKTNLPLKVGASSDDFVFLRPINSEGTRRAPIRTHRPHVVSISVLND</sequence>
<dbReference type="EMBL" id="UZAH01033106">
    <property type="protein sequence ID" value="VDP26328.1"/>
    <property type="molecule type" value="Genomic_DNA"/>
</dbReference>
<name>A0A183GGF7_HELPZ</name>
<reference evidence="4" key="2">
    <citation type="submission" date="2019-09" db="UniProtKB">
        <authorList>
            <consortium name="WormBaseParasite"/>
        </authorList>
    </citation>
    <scope>IDENTIFICATION</scope>
</reference>